<proteinExistence type="predicted"/>
<dbReference type="PANTHER" id="PTHR40056:SF1">
    <property type="entry name" value="DUF1836 DOMAIN-CONTAINING PROTEIN"/>
    <property type="match status" value="1"/>
</dbReference>
<dbReference type="AlphaFoldDB" id="A0A1I3BY87"/>
<dbReference type="Pfam" id="PF08876">
    <property type="entry name" value="DUF1836"/>
    <property type="match status" value="1"/>
</dbReference>
<dbReference type="EMBL" id="FOQE01000011">
    <property type="protein sequence ID" value="SFH67265.1"/>
    <property type="molecule type" value="Genomic_DNA"/>
</dbReference>
<organism evidence="1 2">
    <name type="scientific">Pisciglobus halotolerans</name>
    <dbReference type="NCBI Taxonomy" id="745365"/>
    <lineage>
        <taxon>Bacteria</taxon>
        <taxon>Bacillati</taxon>
        <taxon>Bacillota</taxon>
        <taxon>Bacilli</taxon>
        <taxon>Lactobacillales</taxon>
        <taxon>Carnobacteriaceae</taxon>
    </lineage>
</organism>
<evidence type="ECO:0000313" key="2">
    <source>
        <dbReference type="Proteomes" id="UP000198668"/>
    </source>
</evidence>
<accession>A0A1I3BY87</accession>
<sequence length="189" mass="22134">MNNHKSESLERWTEEIMQYHFPRWEDLPDIDLYMDQVLTLIDKYLHIFQTNEEKNILTSSMINNYVKLKMIPKPIKKRYTKKHLAYLIAITVLKQVLTIPEIKKGILLQANVNGMREAYNLFCTEQEYALKAIASTISEEKKWPLIQEDTNKDNRIVRNAALAVAAKIVTEKILSVMPVEENGKEENRI</sequence>
<dbReference type="InterPro" id="IPR014975">
    <property type="entry name" value="DUF1836"/>
</dbReference>
<dbReference type="OrthoDB" id="3191472at2"/>
<dbReference type="RefSeq" id="WP_047391643.1">
    <property type="nucleotide sequence ID" value="NZ_FOQE01000011.1"/>
</dbReference>
<evidence type="ECO:0000313" key="1">
    <source>
        <dbReference type="EMBL" id="SFH67265.1"/>
    </source>
</evidence>
<name>A0A1I3BY87_9LACT</name>
<dbReference type="Proteomes" id="UP000198668">
    <property type="component" value="Unassembled WGS sequence"/>
</dbReference>
<gene>
    <name evidence="1" type="ORF">SAMN04489868_1111</name>
</gene>
<reference evidence="1 2" key="1">
    <citation type="submission" date="2016-10" db="EMBL/GenBank/DDBJ databases">
        <authorList>
            <person name="de Groot N.N."/>
        </authorList>
    </citation>
    <scope>NUCLEOTIDE SEQUENCE [LARGE SCALE GENOMIC DNA]</scope>
    <source>
        <strain evidence="1 2">DSM 27630</strain>
    </source>
</reference>
<protein>
    <recommendedName>
        <fullName evidence="3">DUF1836 domain-containing protein</fullName>
    </recommendedName>
</protein>
<keyword evidence="2" id="KW-1185">Reference proteome</keyword>
<evidence type="ECO:0008006" key="3">
    <source>
        <dbReference type="Google" id="ProtNLM"/>
    </source>
</evidence>
<dbReference type="PANTHER" id="PTHR40056">
    <property type="entry name" value="HYPOTHETICAL CYTOSOLIC PROTEIN"/>
    <property type="match status" value="1"/>
</dbReference>